<comment type="function">
    <text evidence="6">Has endoglucanase activity on substrates containing beta-1,4 glycosidic bonds, like in carboxymethylcellulose (CMC), hydroxyethylcellulose (HEC) and beta-glucan. Involved in the degradation of complex natural cellulosic substrates.</text>
</comment>
<comment type="caution">
    <text evidence="9">The sequence shown here is derived from an EMBL/GenBank/DDBJ whole genome shotgun (WGS) entry which is preliminary data.</text>
</comment>
<dbReference type="Gene3D" id="3.20.20.80">
    <property type="entry name" value="Glycosidases"/>
    <property type="match status" value="1"/>
</dbReference>
<dbReference type="Pfam" id="PF00150">
    <property type="entry name" value="Cellulase"/>
    <property type="match status" value="1"/>
</dbReference>
<dbReference type="GeneID" id="98146708"/>
<feature type="domain" description="Glycoside hydrolase family 5" evidence="8">
    <location>
        <begin position="35"/>
        <end position="289"/>
    </location>
</feature>
<gene>
    <name evidence="9" type="ORF">BJX67DRAFT_375010</name>
</gene>
<dbReference type="InterPro" id="IPR017853">
    <property type="entry name" value="GH"/>
</dbReference>
<sequence length="331" mass="36320">MKLTALYAVVSAGSTVMATPVERQQAGLRWFGANEAGAEFGEANLPGTDGVEYTWPNLDAIDALIADGMNLFRIPFRIERLAPDAVNGSLAEEYLANLVKTVNHITEQGAWAAIDPHNYGRYYDSLLVPKEFQTFWANVASNFVDDEHYNSMPQDLVLKLNQAAIDGIRSAGATSQYIFAEGNAWTGAWTWVDQNDDMKSLTDPEDKIIFEMHQYFNADGSSSQTCVSPTIGEERVASATEWLRTNGKLGVIGEFAGYNNETCKAAVDGMIKFLSQNSDVWTGALWWAAGPWWGNSEYSYEPPSGAAYSVYKPILQPYFPGGSGTNGTRRG</sequence>
<accession>A0ABR4LE18</accession>
<reference evidence="9 10" key="1">
    <citation type="submission" date="2024-07" db="EMBL/GenBank/DDBJ databases">
        <title>Section-level genome sequencing and comparative genomics of Aspergillus sections Usti and Cavernicolus.</title>
        <authorList>
            <consortium name="Lawrence Berkeley National Laboratory"/>
            <person name="Nybo J.L."/>
            <person name="Vesth T.C."/>
            <person name="Theobald S."/>
            <person name="Frisvad J.C."/>
            <person name="Larsen T.O."/>
            <person name="Kjaerboelling I."/>
            <person name="Rothschild-Mancinelli K."/>
            <person name="Lyhne E.K."/>
            <person name="Kogle M.E."/>
            <person name="Barry K."/>
            <person name="Clum A."/>
            <person name="Na H."/>
            <person name="Ledsgaard L."/>
            <person name="Lin J."/>
            <person name="Lipzen A."/>
            <person name="Kuo A."/>
            <person name="Riley R."/>
            <person name="Mondo S."/>
            <person name="Labutti K."/>
            <person name="Haridas S."/>
            <person name="Pangalinan J."/>
            <person name="Salamov A.A."/>
            <person name="Simmons B.A."/>
            <person name="Magnuson J.K."/>
            <person name="Chen J."/>
            <person name="Drula E."/>
            <person name="Henrissat B."/>
            <person name="Wiebenga A."/>
            <person name="Lubbers R.J."/>
            <person name="Gomes A.C."/>
            <person name="Macurrencykelacurrency M.R."/>
            <person name="Stajich J."/>
            <person name="Grigoriev I.V."/>
            <person name="Mortensen U.H."/>
            <person name="De Vries R.P."/>
            <person name="Baker S.E."/>
            <person name="Andersen M.R."/>
        </authorList>
    </citation>
    <scope>NUCLEOTIDE SEQUENCE [LARGE SCALE GENOMIC DNA]</scope>
    <source>
        <strain evidence="9 10">CBS 449.75</strain>
    </source>
</reference>
<protein>
    <recommendedName>
        <fullName evidence="3">cellulase</fullName>
        <ecNumber evidence="3">3.2.1.4</ecNumber>
    </recommendedName>
</protein>
<dbReference type="SUPFAM" id="SSF51445">
    <property type="entry name" value="(Trans)glycosidases"/>
    <property type="match status" value="1"/>
</dbReference>
<keyword evidence="10" id="KW-1185">Reference proteome</keyword>
<evidence type="ECO:0000256" key="3">
    <source>
        <dbReference type="ARBA" id="ARBA00012601"/>
    </source>
</evidence>
<evidence type="ECO:0000256" key="5">
    <source>
        <dbReference type="ARBA" id="ARBA00023295"/>
    </source>
</evidence>
<evidence type="ECO:0000313" key="10">
    <source>
        <dbReference type="Proteomes" id="UP001610432"/>
    </source>
</evidence>
<evidence type="ECO:0000256" key="2">
    <source>
        <dbReference type="ARBA" id="ARBA00005641"/>
    </source>
</evidence>
<dbReference type="PANTHER" id="PTHR34142">
    <property type="entry name" value="ENDO-BETA-1,4-GLUCANASE A"/>
    <property type="match status" value="1"/>
</dbReference>
<evidence type="ECO:0000256" key="1">
    <source>
        <dbReference type="ARBA" id="ARBA00000966"/>
    </source>
</evidence>
<name>A0ABR4LE18_9EURO</name>
<dbReference type="GO" id="GO:0016787">
    <property type="term" value="F:hydrolase activity"/>
    <property type="evidence" value="ECO:0007669"/>
    <property type="project" value="UniProtKB-KW"/>
</dbReference>
<dbReference type="PANTHER" id="PTHR34142:SF1">
    <property type="entry name" value="GLYCOSIDE HYDROLASE FAMILY 5 DOMAIN-CONTAINING PROTEIN"/>
    <property type="match status" value="1"/>
</dbReference>
<keyword evidence="5 7" id="KW-0326">Glycosidase</keyword>
<evidence type="ECO:0000256" key="4">
    <source>
        <dbReference type="ARBA" id="ARBA00022801"/>
    </source>
</evidence>
<comment type="catalytic activity">
    <reaction evidence="1">
        <text>Endohydrolysis of (1-&gt;4)-beta-D-glucosidic linkages in cellulose, lichenin and cereal beta-D-glucans.</text>
        <dbReference type="EC" id="3.2.1.4"/>
    </reaction>
</comment>
<dbReference type="InterPro" id="IPR001547">
    <property type="entry name" value="Glyco_hydro_5"/>
</dbReference>
<comment type="similarity">
    <text evidence="2 7">Belongs to the glycosyl hydrolase 5 (cellulase A) family.</text>
</comment>
<dbReference type="EMBL" id="JBFXLQ010000061">
    <property type="protein sequence ID" value="KAL2862778.1"/>
    <property type="molecule type" value="Genomic_DNA"/>
</dbReference>
<evidence type="ECO:0000256" key="6">
    <source>
        <dbReference type="ARBA" id="ARBA00025192"/>
    </source>
</evidence>
<proteinExistence type="inferred from homology"/>
<evidence type="ECO:0000259" key="8">
    <source>
        <dbReference type="Pfam" id="PF00150"/>
    </source>
</evidence>
<dbReference type="EC" id="3.2.1.4" evidence="3"/>
<organism evidence="9 10">
    <name type="scientific">Aspergillus lucknowensis</name>
    <dbReference type="NCBI Taxonomy" id="176173"/>
    <lineage>
        <taxon>Eukaryota</taxon>
        <taxon>Fungi</taxon>
        <taxon>Dikarya</taxon>
        <taxon>Ascomycota</taxon>
        <taxon>Pezizomycotina</taxon>
        <taxon>Eurotiomycetes</taxon>
        <taxon>Eurotiomycetidae</taxon>
        <taxon>Eurotiales</taxon>
        <taxon>Aspergillaceae</taxon>
        <taxon>Aspergillus</taxon>
        <taxon>Aspergillus subgen. Nidulantes</taxon>
    </lineage>
</organism>
<keyword evidence="4 7" id="KW-0378">Hydrolase</keyword>
<evidence type="ECO:0000256" key="7">
    <source>
        <dbReference type="RuleBase" id="RU361153"/>
    </source>
</evidence>
<dbReference type="Proteomes" id="UP001610432">
    <property type="component" value="Unassembled WGS sequence"/>
</dbReference>
<dbReference type="RefSeq" id="XP_070881757.1">
    <property type="nucleotide sequence ID" value="XM_071031636.1"/>
</dbReference>
<evidence type="ECO:0000313" key="9">
    <source>
        <dbReference type="EMBL" id="KAL2862778.1"/>
    </source>
</evidence>